<evidence type="ECO:0000259" key="2">
    <source>
        <dbReference type="PROSITE" id="PS50041"/>
    </source>
</evidence>
<evidence type="ECO:0008006" key="6">
    <source>
        <dbReference type="Google" id="ProtNLM"/>
    </source>
</evidence>
<dbReference type="EMBL" id="JAWDGP010000832">
    <property type="protein sequence ID" value="KAK3796859.1"/>
    <property type="molecule type" value="Genomic_DNA"/>
</dbReference>
<dbReference type="Gene3D" id="3.10.100.10">
    <property type="entry name" value="Mannose-Binding Protein A, subunit A"/>
    <property type="match status" value="1"/>
</dbReference>
<sequence length="253" mass="28953">MIETEVNLNLLCVFLMIFFQRADSVTREVWYQIDGRCYYFPQARTKFDDAQTNCQKLGGYPAELLDVAELRAVQNLLDPTSRESYWLGLQRTSQEYYWLQNLTQPSAQMWHSTEPNLTGKCARITCDDRLRNGAPSTGPETDCLMADHYCQNNYSVICERDAVSLSNYTYIHVSRLNIPESPWCKMTSSGARSRLECASHCTLKQASGPCGAFIYNSTLTEPCIMYSTDSSYTEAITGEQYEQLYIAMPVWRC</sequence>
<keyword evidence="1" id="KW-0732">Signal</keyword>
<dbReference type="InterPro" id="IPR003609">
    <property type="entry name" value="Pan_app"/>
</dbReference>
<protein>
    <recommendedName>
        <fullName evidence="6">C-type lectin domain-containing protein</fullName>
    </recommendedName>
</protein>
<accession>A0AAE1E747</accession>
<reference evidence="4" key="1">
    <citation type="journal article" date="2023" name="G3 (Bethesda)">
        <title>A reference genome for the long-term kleptoplast-retaining sea slug Elysia crispata morphotype clarki.</title>
        <authorList>
            <person name="Eastman K.E."/>
            <person name="Pendleton A.L."/>
            <person name="Shaikh M.A."/>
            <person name="Suttiyut T."/>
            <person name="Ogas R."/>
            <person name="Tomko P."/>
            <person name="Gavelis G."/>
            <person name="Widhalm J.R."/>
            <person name="Wisecaver J.H."/>
        </authorList>
    </citation>
    <scope>NUCLEOTIDE SEQUENCE</scope>
    <source>
        <strain evidence="4">ECLA1</strain>
    </source>
</reference>
<feature type="domain" description="C-type lectin" evidence="2">
    <location>
        <begin position="33"/>
        <end position="159"/>
    </location>
</feature>
<dbReference type="Pfam" id="PF00059">
    <property type="entry name" value="Lectin_C"/>
    <property type="match status" value="1"/>
</dbReference>
<proteinExistence type="predicted"/>
<dbReference type="SMART" id="SM00034">
    <property type="entry name" value="CLECT"/>
    <property type="match status" value="1"/>
</dbReference>
<dbReference type="PROSITE" id="PS50948">
    <property type="entry name" value="PAN"/>
    <property type="match status" value="1"/>
</dbReference>
<dbReference type="AlphaFoldDB" id="A0AAE1E747"/>
<evidence type="ECO:0000256" key="1">
    <source>
        <dbReference type="SAM" id="SignalP"/>
    </source>
</evidence>
<dbReference type="InterPro" id="IPR016186">
    <property type="entry name" value="C-type_lectin-like/link_sf"/>
</dbReference>
<comment type="caution">
    <text evidence="4">The sequence shown here is derived from an EMBL/GenBank/DDBJ whole genome shotgun (WGS) entry which is preliminary data.</text>
</comment>
<dbReference type="InterPro" id="IPR001304">
    <property type="entry name" value="C-type_lectin-like"/>
</dbReference>
<evidence type="ECO:0000313" key="5">
    <source>
        <dbReference type="Proteomes" id="UP001283361"/>
    </source>
</evidence>
<dbReference type="PROSITE" id="PS50041">
    <property type="entry name" value="C_TYPE_LECTIN_2"/>
    <property type="match status" value="1"/>
</dbReference>
<feature type="chain" id="PRO_5042186416" description="C-type lectin domain-containing protein" evidence="1">
    <location>
        <begin position="25"/>
        <end position="253"/>
    </location>
</feature>
<dbReference type="CDD" id="cd00037">
    <property type="entry name" value="CLECT"/>
    <property type="match status" value="1"/>
</dbReference>
<dbReference type="Proteomes" id="UP001283361">
    <property type="component" value="Unassembled WGS sequence"/>
</dbReference>
<evidence type="ECO:0000259" key="3">
    <source>
        <dbReference type="PROSITE" id="PS50948"/>
    </source>
</evidence>
<feature type="domain" description="Apple" evidence="3">
    <location>
        <begin position="158"/>
        <end position="249"/>
    </location>
</feature>
<evidence type="ECO:0000313" key="4">
    <source>
        <dbReference type="EMBL" id="KAK3796859.1"/>
    </source>
</evidence>
<keyword evidence="5" id="KW-1185">Reference proteome</keyword>
<name>A0AAE1E747_9GAST</name>
<gene>
    <name evidence="4" type="ORF">RRG08_055694</name>
</gene>
<feature type="signal peptide" evidence="1">
    <location>
        <begin position="1"/>
        <end position="24"/>
    </location>
</feature>
<organism evidence="4 5">
    <name type="scientific">Elysia crispata</name>
    <name type="common">lettuce slug</name>
    <dbReference type="NCBI Taxonomy" id="231223"/>
    <lineage>
        <taxon>Eukaryota</taxon>
        <taxon>Metazoa</taxon>
        <taxon>Spiralia</taxon>
        <taxon>Lophotrochozoa</taxon>
        <taxon>Mollusca</taxon>
        <taxon>Gastropoda</taxon>
        <taxon>Heterobranchia</taxon>
        <taxon>Euthyneura</taxon>
        <taxon>Panpulmonata</taxon>
        <taxon>Sacoglossa</taxon>
        <taxon>Placobranchoidea</taxon>
        <taxon>Plakobranchidae</taxon>
        <taxon>Elysia</taxon>
    </lineage>
</organism>
<dbReference type="SUPFAM" id="SSF56436">
    <property type="entry name" value="C-type lectin-like"/>
    <property type="match status" value="1"/>
</dbReference>
<dbReference type="InterPro" id="IPR016187">
    <property type="entry name" value="CTDL_fold"/>
</dbReference>